<protein>
    <submittedName>
        <fullName evidence="2">DUF3093 domain-containing protein</fullName>
    </submittedName>
</protein>
<dbReference type="Pfam" id="PF11292">
    <property type="entry name" value="DUF3093"/>
    <property type="match status" value="1"/>
</dbReference>
<proteinExistence type="predicted"/>
<dbReference type="PROSITE" id="PS51257">
    <property type="entry name" value="PROKAR_LIPOPROTEIN"/>
    <property type="match status" value="1"/>
</dbReference>
<evidence type="ECO:0000256" key="1">
    <source>
        <dbReference type="SAM" id="Phobius"/>
    </source>
</evidence>
<dbReference type="EMBL" id="JAUCGR010000002">
    <property type="protein sequence ID" value="MDM7831376.1"/>
    <property type="molecule type" value="Genomic_DNA"/>
</dbReference>
<evidence type="ECO:0000313" key="2">
    <source>
        <dbReference type="EMBL" id="MDM7831376.1"/>
    </source>
</evidence>
<feature type="transmembrane region" description="Helical" evidence="1">
    <location>
        <begin position="20"/>
        <end position="37"/>
    </location>
</feature>
<comment type="caution">
    <text evidence="2">The sequence shown here is derived from an EMBL/GenBank/DDBJ whole genome shotgun (WGS) entry which is preliminary data.</text>
</comment>
<reference evidence="2 3" key="1">
    <citation type="submission" date="2023-06" db="EMBL/GenBank/DDBJ databases">
        <title>Cellulomonas sp. MW9 Whole genome sequence.</title>
        <authorList>
            <person name="Park S."/>
        </authorList>
    </citation>
    <scope>NUCLEOTIDE SEQUENCE [LARGE SCALE GENOMIC DNA]</scope>
    <source>
        <strain evidence="2 3">MW9</strain>
    </source>
</reference>
<keyword evidence="1" id="KW-0472">Membrane</keyword>
<dbReference type="Proteomes" id="UP001321453">
    <property type="component" value="Unassembled WGS sequence"/>
</dbReference>
<sequence>MASRAPVTPTYSEKLWLGPLGWAGVVGLAACLGVAVLPVDALLSLVVGVVAVAALVFLGMATTTRVTVDGGELHAGDAHIPLELLGAVRVLDARELRAELGPRLDARAHLCLRGWIHSGVRVELVDPADPTPYWIVSSRRPEQLAAALTAGSPR</sequence>
<feature type="transmembrane region" description="Helical" evidence="1">
    <location>
        <begin position="42"/>
        <end position="61"/>
    </location>
</feature>
<dbReference type="InterPro" id="IPR021443">
    <property type="entry name" value="DUF3093"/>
</dbReference>
<gene>
    <name evidence="2" type="ORF">QRT05_08530</name>
</gene>
<name>A0ABT7S6X2_9CELL</name>
<keyword evidence="1" id="KW-1133">Transmembrane helix</keyword>
<organism evidence="2 3">
    <name type="scientific">Cellulomonas edaphi</name>
    <dbReference type="NCBI Taxonomy" id="3053468"/>
    <lineage>
        <taxon>Bacteria</taxon>
        <taxon>Bacillati</taxon>
        <taxon>Actinomycetota</taxon>
        <taxon>Actinomycetes</taxon>
        <taxon>Micrococcales</taxon>
        <taxon>Cellulomonadaceae</taxon>
        <taxon>Cellulomonas</taxon>
    </lineage>
</organism>
<accession>A0ABT7S6X2</accession>
<keyword evidence="1" id="KW-0812">Transmembrane</keyword>
<dbReference type="RefSeq" id="WP_289446686.1">
    <property type="nucleotide sequence ID" value="NZ_JAUCGR010000002.1"/>
</dbReference>
<evidence type="ECO:0000313" key="3">
    <source>
        <dbReference type="Proteomes" id="UP001321453"/>
    </source>
</evidence>
<keyword evidence="3" id="KW-1185">Reference proteome</keyword>